<accession>A0A3D9SLG6</accession>
<dbReference type="Proteomes" id="UP000256304">
    <property type="component" value="Unassembled WGS sequence"/>
</dbReference>
<evidence type="ECO:0000259" key="1">
    <source>
        <dbReference type="Pfam" id="PF13320"/>
    </source>
</evidence>
<dbReference type="OrthoDB" id="197680at2"/>
<dbReference type="AlphaFoldDB" id="A0A3D9SLG6"/>
<evidence type="ECO:0000313" key="2">
    <source>
        <dbReference type="EMBL" id="REE92745.1"/>
    </source>
</evidence>
<proteinExistence type="predicted"/>
<name>A0A3D9SLG6_9BACL</name>
<dbReference type="EMBL" id="QTTN01000003">
    <property type="protein sequence ID" value="REE92745.1"/>
    <property type="molecule type" value="Genomic_DNA"/>
</dbReference>
<evidence type="ECO:0000313" key="3">
    <source>
        <dbReference type="Proteomes" id="UP000256304"/>
    </source>
</evidence>
<gene>
    <name evidence="2" type="ORF">A8990_10343</name>
</gene>
<sequence length="558" mass="63224">MTASNPAFELRMISSLAKVFSDEELGAQAHERATALANETFAFQVAYRSKHLMKGIHVSVKSELSDEAVSIRSVGLVPSELPVYGDHDEHVLRATPGLFPDPLFEIDANEGLTAFPNQWRAIWVTVDLKQLQEQVIGSHSIELTFETGRGEQLGSASFALDVLPASLPKQTLVHTEWFHTDCISTHYGIPAFSEKHWELIEKFIQTATKHGINMILTPVFTPPLDTAVGGERPTVQLVEVEVLGDGTYKFGFDKLGRWVELCKRQGVEYFEISHLFTQWGAKHAPKIIATTADGQEKQIFGWDTDASGEAYRAFIAQFLSELVAWIKQNNLQQSCYFHVSDEPSLDHMESYSSASGMVSEILQEFPVIDALSDYAFYEKGLVKKPIPANNHIEPFLENGVEGLWTYYCCGQYKEVSNRFFAMPSARNRILGIQLYKFQIEGFLHWGYNFWYAQYSTRPIDPYRNTDANYAFVSGDAFLVYPGEDAPVESIRLEVFYEALQDLRALQLMEQLYGREYVLAGLEDGLDQPITFSQYPREAEWLLAKREWVNEQIRAAVAK</sequence>
<dbReference type="Pfam" id="PF13320">
    <property type="entry name" value="GH123_cat"/>
    <property type="match status" value="1"/>
</dbReference>
<dbReference type="InterPro" id="IPR025150">
    <property type="entry name" value="GH123_cat"/>
</dbReference>
<comment type="caution">
    <text evidence="2">The sequence shown here is derived from an EMBL/GenBank/DDBJ whole genome shotgun (WGS) entry which is preliminary data.</text>
</comment>
<organism evidence="2 3">
    <name type="scientific">Paenibacillus taihuensis</name>
    <dbReference type="NCBI Taxonomy" id="1156355"/>
    <lineage>
        <taxon>Bacteria</taxon>
        <taxon>Bacillati</taxon>
        <taxon>Bacillota</taxon>
        <taxon>Bacilli</taxon>
        <taxon>Bacillales</taxon>
        <taxon>Paenibacillaceae</taxon>
        <taxon>Paenibacillus</taxon>
    </lineage>
</organism>
<feature type="domain" description="Glycoside hydrolase 123 catalytic" evidence="1">
    <location>
        <begin position="177"/>
        <end position="508"/>
    </location>
</feature>
<dbReference type="Gene3D" id="3.20.20.80">
    <property type="entry name" value="Glycosidases"/>
    <property type="match status" value="1"/>
</dbReference>
<reference evidence="2 3" key="1">
    <citation type="submission" date="2018-08" db="EMBL/GenBank/DDBJ databases">
        <title>Genomic Encyclopedia of Type Strains, Phase III (KMG-III): the genomes of soil and plant-associated and newly described type strains.</title>
        <authorList>
            <person name="Whitman W."/>
        </authorList>
    </citation>
    <scope>NUCLEOTIDE SEQUENCE [LARGE SCALE GENOMIC DNA]</scope>
    <source>
        <strain evidence="2 3">CGMCC 1.10966</strain>
    </source>
</reference>
<protein>
    <submittedName>
        <fullName evidence="2">Uncharacterized protein DUF4091</fullName>
    </submittedName>
</protein>
<dbReference type="RefSeq" id="WP_116187673.1">
    <property type="nucleotide sequence ID" value="NZ_QTTN01000003.1"/>
</dbReference>
<keyword evidence="3" id="KW-1185">Reference proteome</keyword>